<evidence type="ECO:0000313" key="4">
    <source>
        <dbReference type="Proteomes" id="UP001497382"/>
    </source>
</evidence>
<organism evidence="3 4">
    <name type="scientific">Larinioides sclopetarius</name>
    <dbReference type="NCBI Taxonomy" id="280406"/>
    <lineage>
        <taxon>Eukaryota</taxon>
        <taxon>Metazoa</taxon>
        <taxon>Ecdysozoa</taxon>
        <taxon>Arthropoda</taxon>
        <taxon>Chelicerata</taxon>
        <taxon>Arachnida</taxon>
        <taxon>Araneae</taxon>
        <taxon>Araneomorphae</taxon>
        <taxon>Entelegynae</taxon>
        <taxon>Araneoidea</taxon>
        <taxon>Araneidae</taxon>
        <taxon>Larinioides</taxon>
    </lineage>
</organism>
<dbReference type="InterPro" id="IPR011990">
    <property type="entry name" value="TPR-like_helical_dom_sf"/>
</dbReference>
<dbReference type="GO" id="GO:0048264">
    <property type="term" value="P:determination of ventral identity"/>
    <property type="evidence" value="ECO:0007669"/>
    <property type="project" value="TreeGrafter"/>
</dbReference>
<dbReference type="Pfam" id="PF14559">
    <property type="entry name" value="TPR_19"/>
    <property type="match status" value="1"/>
</dbReference>
<dbReference type="AlphaFoldDB" id="A0AAV1Z6N6"/>
<keyword evidence="1" id="KW-0802">TPR repeat</keyword>
<feature type="compositionally biased region" description="Low complexity" evidence="2">
    <location>
        <begin position="14"/>
        <end position="25"/>
    </location>
</feature>
<evidence type="ECO:0008006" key="5">
    <source>
        <dbReference type="Google" id="ProtNLM"/>
    </source>
</evidence>
<comment type="caution">
    <text evidence="3">The sequence shown here is derived from an EMBL/GenBank/DDBJ whole genome shotgun (WGS) entry which is preliminary data.</text>
</comment>
<dbReference type="GO" id="GO:0035091">
    <property type="term" value="F:phosphatidylinositol binding"/>
    <property type="evidence" value="ECO:0007669"/>
    <property type="project" value="TreeGrafter"/>
</dbReference>
<evidence type="ECO:0000256" key="2">
    <source>
        <dbReference type="SAM" id="MobiDB-lite"/>
    </source>
</evidence>
<name>A0AAV1Z6N6_9ARAC</name>
<evidence type="ECO:0000313" key="3">
    <source>
        <dbReference type="EMBL" id="CAL1267265.1"/>
    </source>
</evidence>
<dbReference type="InterPro" id="IPR019734">
    <property type="entry name" value="TPR_rpt"/>
</dbReference>
<protein>
    <recommendedName>
        <fullName evidence="5">Assembly chaperone of rpl4</fullName>
    </recommendedName>
</protein>
<dbReference type="PROSITE" id="PS50005">
    <property type="entry name" value="TPR"/>
    <property type="match status" value="1"/>
</dbReference>
<dbReference type="GO" id="GO:0016020">
    <property type="term" value="C:membrane"/>
    <property type="evidence" value="ECO:0007669"/>
    <property type="project" value="TreeGrafter"/>
</dbReference>
<proteinExistence type="predicted"/>
<dbReference type="EMBL" id="CAXIEN010000027">
    <property type="protein sequence ID" value="CAL1267265.1"/>
    <property type="molecule type" value="Genomic_DNA"/>
</dbReference>
<feature type="compositionally biased region" description="Acidic residues" evidence="2">
    <location>
        <begin position="345"/>
        <end position="361"/>
    </location>
</feature>
<dbReference type="PANTHER" id="PTHR28654">
    <property type="entry name" value="AXIN INTERACTOR, DORSALIZATION-ASSOCIATED PROTEIN"/>
    <property type="match status" value="1"/>
</dbReference>
<feature type="region of interest" description="Disordered" evidence="2">
    <location>
        <begin position="1"/>
        <end position="28"/>
    </location>
</feature>
<dbReference type="Proteomes" id="UP001497382">
    <property type="component" value="Unassembled WGS sequence"/>
</dbReference>
<keyword evidence="4" id="KW-1185">Reference proteome</keyword>
<sequence length="367" mass="41650">MTRSKKKQKKRGAEASANGEASGLARQKHKQNIDALIEEAQSAIDSFTYDEAIQKLNDVLNSSPDHDKALEMLAGVYIEQSEWNEAQNLLKRCVTASPDTGYTKYFSLGQLTDGEESVAFYKKGIEILQKELENCENLQPAEETDKKSMVKDLSNAYCSISEAYMTDLCFAENSEQHCVSAIELAIQADPSNSEAYQCKANYHLVKEEFDEAKAAMEKSLSLWLPHHEALRDAEEAALANDEILIPSYDSRIQTAKMLIELEMFEQATNILDGLVEEDDEFIEVWYILGWLNYIQGDEYKLNAHYYLKKAKEVSVKLGIDDLDYISHIDELLKELEEAFPLELEEETVEELNSDISSDSEDENKMET</sequence>
<dbReference type="Gene3D" id="1.25.40.10">
    <property type="entry name" value="Tetratricopeptide repeat domain"/>
    <property type="match status" value="2"/>
</dbReference>
<feature type="region of interest" description="Disordered" evidence="2">
    <location>
        <begin position="345"/>
        <end position="367"/>
    </location>
</feature>
<gene>
    <name evidence="3" type="ORF">LARSCL_LOCUS3567</name>
</gene>
<dbReference type="SUPFAM" id="SSF48452">
    <property type="entry name" value="TPR-like"/>
    <property type="match status" value="2"/>
</dbReference>
<accession>A0AAV1Z6N6</accession>
<dbReference type="PANTHER" id="PTHR28654:SF1">
    <property type="entry name" value="AXIN INTERACTOR, DORSALIZATION-ASSOCIATED PROTEIN"/>
    <property type="match status" value="1"/>
</dbReference>
<feature type="compositionally biased region" description="Basic residues" evidence="2">
    <location>
        <begin position="1"/>
        <end position="10"/>
    </location>
</feature>
<evidence type="ECO:0000256" key="1">
    <source>
        <dbReference type="PROSITE-ProRule" id="PRU00339"/>
    </source>
</evidence>
<dbReference type="CDD" id="cd24142">
    <property type="entry name" value="ACL4-like"/>
    <property type="match status" value="1"/>
</dbReference>
<feature type="repeat" description="TPR" evidence="1">
    <location>
        <begin position="67"/>
        <end position="100"/>
    </location>
</feature>
<reference evidence="3 4" key="1">
    <citation type="submission" date="2024-04" db="EMBL/GenBank/DDBJ databases">
        <authorList>
            <person name="Rising A."/>
            <person name="Reimegard J."/>
            <person name="Sonavane S."/>
            <person name="Akerstrom W."/>
            <person name="Nylinder S."/>
            <person name="Hedman E."/>
            <person name="Kallberg Y."/>
        </authorList>
    </citation>
    <scope>NUCLEOTIDE SEQUENCE [LARGE SCALE GENOMIC DNA]</scope>
</reference>